<reference evidence="1 2" key="1">
    <citation type="submission" date="2024-01" db="EMBL/GenBank/DDBJ databases">
        <title>The genomes of 5 underutilized Papilionoideae crops provide insights into root nodulation and disease resistanc.</title>
        <authorList>
            <person name="Jiang F."/>
        </authorList>
    </citation>
    <scope>NUCLEOTIDE SEQUENCE [LARGE SCALE GENOMIC DNA]</scope>
    <source>
        <strain evidence="1">LVBAO_FW01</strain>
        <tissue evidence="1">Leaves</tissue>
    </source>
</reference>
<evidence type="ECO:0000313" key="2">
    <source>
        <dbReference type="Proteomes" id="UP001367508"/>
    </source>
</evidence>
<comment type="caution">
    <text evidence="1">The sequence shown here is derived from an EMBL/GenBank/DDBJ whole genome shotgun (WGS) entry which is preliminary data.</text>
</comment>
<dbReference type="Proteomes" id="UP001367508">
    <property type="component" value="Unassembled WGS sequence"/>
</dbReference>
<evidence type="ECO:0000313" key="1">
    <source>
        <dbReference type="EMBL" id="KAK7306534.1"/>
    </source>
</evidence>
<gene>
    <name evidence="1" type="ORF">VNO77_44481</name>
</gene>
<name>A0AAN9JZS5_CANGL</name>
<dbReference type="AlphaFoldDB" id="A0AAN9JZS5"/>
<dbReference type="EMBL" id="JAYMYQ010000011">
    <property type="protein sequence ID" value="KAK7306534.1"/>
    <property type="molecule type" value="Genomic_DNA"/>
</dbReference>
<sequence length="94" mass="10612">MKLGFHVKLTLDVLITRVSSAKLQLPLNQAEIWASVSRTCVFANAWIPAVLGMEIRRSRFGMVRLGDSTGVFPFPVMALQWMNLILLQFVTYSI</sequence>
<protein>
    <submittedName>
        <fullName evidence="1">Uncharacterized protein</fullName>
    </submittedName>
</protein>
<keyword evidence="2" id="KW-1185">Reference proteome</keyword>
<accession>A0AAN9JZS5</accession>
<proteinExistence type="predicted"/>
<organism evidence="1 2">
    <name type="scientific">Canavalia gladiata</name>
    <name type="common">Sword bean</name>
    <name type="synonym">Dolichos gladiatus</name>
    <dbReference type="NCBI Taxonomy" id="3824"/>
    <lineage>
        <taxon>Eukaryota</taxon>
        <taxon>Viridiplantae</taxon>
        <taxon>Streptophyta</taxon>
        <taxon>Embryophyta</taxon>
        <taxon>Tracheophyta</taxon>
        <taxon>Spermatophyta</taxon>
        <taxon>Magnoliopsida</taxon>
        <taxon>eudicotyledons</taxon>
        <taxon>Gunneridae</taxon>
        <taxon>Pentapetalae</taxon>
        <taxon>rosids</taxon>
        <taxon>fabids</taxon>
        <taxon>Fabales</taxon>
        <taxon>Fabaceae</taxon>
        <taxon>Papilionoideae</taxon>
        <taxon>50 kb inversion clade</taxon>
        <taxon>NPAAA clade</taxon>
        <taxon>indigoferoid/millettioid clade</taxon>
        <taxon>Phaseoleae</taxon>
        <taxon>Canavalia</taxon>
    </lineage>
</organism>